<reference evidence="3 4" key="1">
    <citation type="submission" date="2019-05" db="EMBL/GenBank/DDBJ databases">
        <title>Burkholderia sp. DHOD12, isolated from subtropical forest soil.</title>
        <authorList>
            <person name="Gao Z.-H."/>
            <person name="Qiu L.-H."/>
        </authorList>
    </citation>
    <scope>NUCLEOTIDE SEQUENCE [LARGE SCALE GENOMIC DNA]</scope>
    <source>
        <strain evidence="3 4">DHOD12</strain>
    </source>
</reference>
<evidence type="ECO:0000259" key="1">
    <source>
        <dbReference type="Pfam" id="PF06527"/>
    </source>
</evidence>
<evidence type="ECO:0000259" key="2">
    <source>
        <dbReference type="Pfam" id="PF15978"/>
    </source>
</evidence>
<dbReference type="Pfam" id="PF15978">
    <property type="entry name" value="TnsD"/>
    <property type="match status" value="1"/>
</dbReference>
<keyword evidence="4" id="KW-1185">Reference proteome</keyword>
<dbReference type="InterPro" id="IPR032750">
    <property type="entry name" value="TnsD_C"/>
</dbReference>
<dbReference type="KEGG" id="tvl:FAZ95_07855"/>
<dbReference type="OrthoDB" id="470139at2"/>
<evidence type="ECO:0000313" key="4">
    <source>
        <dbReference type="Proteomes" id="UP000298656"/>
    </source>
</evidence>
<dbReference type="AlphaFoldDB" id="A0A4P8ITD8"/>
<dbReference type="InterPro" id="IPR009492">
    <property type="entry name" value="TniQ"/>
</dbReference>
<name>A0A4P8ITD8_9BURK</name>
<dbReference type="EMBL" id="CP040077">
    <property type="protein sequence ID" value="QCP49099.1"/>
    <property type="molecule type" value="Genomic_DNA"/>
</dbReference>
<dbReference type="Proteomes" id="UP000298656">
    <property type="component" value="Chromosome 1"/>
</dbReference>
<feature type="domain" description="Transposon Tn7 transposition protein TnsD C-terminal" evidence="2">
    <location>
        <begin position="356"/>
        <end position="534"/>
    </location>
</feature>
<feature type="domain" description="TniQ" evidence="1">
    <location>
        <begin position="8"/>
        <end position="158"/>
    </location>
</feature>
<evidence type="ECO:0000313" key="3">
    <source>
        <dbReference type="EMBL" id="QCP49099.1"/>
    </source>
</evidence>
<accession>A0A4P8ITD8</accession>
<proteinExistence type="predicted"/>
<dbReference type="Pfam" id="PF06527">
    <property type="entry name" value="TniQ"/>
    <property type="match status" value="1"/>
</dbReference>
<gene>
    <name evidence="3" type="ORF">FAZ95_07855</name>
</gene>
<sequence length="606" mass="69181">MAIALFPLSEGETLGSNFGRYAEYMGLASTVTLRRRLFGYFCDPGTRLPSGVAHLAEQVRDYWNMQAETIIESHTEFRYATMMASPSMREKLLRKMLSLPTSQVARLRISGLKGELVTALRYCEECLAEWGEKKVAPYWKLDHQLAGVYCCVTHSCMLKAVRHAFAKSYVDPTFVRLTHPSDEVILPRISSSEKDAIEDVAKRSARQRASGNTYQPMQTYRDLFRDAGFARRDSALKRDVVISEWLNYFGPEYCQLTNMNERKISTWLDGLSERASAREAPHPFMFIAAESFLEHHVALPGSFAPATRCRSSASSREWGMVVPVFEAPVCGGALHRDTDVLRFAGPLRRSGGWKLVCSCGISYRMLEVSQCGARRVIPFLYGARYHKRFALLMEKGISIRRAARELRLCRQTALNWARREGYTSVETLSPAEIRKSRSKWRHSVENAPSESRITSAARADPAVYKALSRCDHAWLLTFNRKHRSWRPRSSYRVIEPTLDQIREARLELMQIEPPVRATRVAMLEKAGVQRRLNNASKSFLVVLAELVETRETYLERVISWLASLAAEQRLGDYAEAIRQAGLQPRSFTMEQRNRIKEIRLTNVRDS</sequence>
<organism evidence="3 4">
    <name type="scientific">Trinickia violacea</name>
    <dbReference type="NCBI Taxonomy" id="2571746"/>
    <lineage>
        <taxon>Bacteria</taxon>
        <taxon>Pseudomonadati</taxon>
        <taxon>Pseudomonadota</taxon>
        <taxon>Betaproteobacteria</taxon>
        <taxon>Burkholderiales</taxon>
        <taxon>Burkholderiaceae</taxon>
        <taxon>Trinickia</taxon>
    </lineage>
</organism>
<protein>
    <submittedName>
        <fullName evidence="3">Uncharacterized protein</fullName>
    </submittedName>
</protein>